<dbReference type="FunFam" id="1.10.10.200:FF:000002">
    <property type="entry name" value="Probable transcriptional regulatory protein CLM62_37755"/>
    <property type="match status" value="1"/>
</dbReference>
<evidence type="ECO:0000256" key="1">
    <source>
        <dbReference type="ARBA" id="ARBA00008724"/>
    </source>
</evidence>
<dbReference type="GO" id="GO:0005829">
    <property type="term" value="C:cytosol"/>
    <property type="evidence" value="ECO:0007669"/>
    <property type="project" value="TreeGrafter"/>
</dbReference>
<name>A0A1V1P0L9_9BACT</name>
<dbReference type="GO" id="GO:0003677">
    <property type="term" value="F:DNA binding"/>
    <property type="evidence" value="ECO:0007669"/>
    <property type="project" value="UniProtKB-UniRule"/>
</dbReference>
<evidence type="ECO:0000313" key="10">
    <source>
        <dbReference type="Proteomes" id="UP000189670"/>
    </source>
</evidence>
<evidence type="ECO:0000256" key="4">
    <source>
        <dbReference type="ARBA" id="ARBA00023125"/>
    </source>
</evidence>
<dbReference type="GO" id="GO:0006355">
    <property type="term" value="P:regulation of DNA-templated transcription"/>
    <property type="evidence" value="ECO:0007669"/>
    <property type="project" value="UniProtKB-UniRule"/>
</dbReference>
<comment type="subcellular location">
    <subcellularLocation>
        <location evidence="6">Cytoplasm</location>
    </subcellularLocation>
</comment>
<keyword evidence="2 6" id="KW-0963">Cytoplasm</keyword>
<dbReference type="InterPro" id="IPR049083">
    <property type="entry name" value="TACO1_YebC_N"/>
</dbReference>
<dbReference type="Gene3D" id="3.30.70.980">
    <property type="match status" value="2"/>
</dbReference>
<evidence type="ECO:0000259" key="8">
    <source>
        <dbReference type="Pfam" id="PF20772"/>
    </source>
</evidence>
<dbReference type="Pfam" id="PF01709">
    <property type="entry name" value="Transcrip_reg"/>
    <property type="match status" value="1"/>
</dbReference>
<proteinExistence type="inferred from homology"/>
<dbReference type="NCBIfam" id="TIGR01033">
    <property type="entry name" value="YebC/PmpR family DNA-binding transcriptional regulator"/>
    <property type="match status" value="1"/>
</dbReference>
<dbReference type="PANTHER" id="PTHR12532">
    <property type="entry name" value="TRANSLATIONAL ACTIVATOR OF CYTOCHROME C OXIDASE 1"/>
    <property type="match status" value="1"/>
</dbReference>
<comment type="caution">
    <text evidence="9">The sequence shown here is derived from an EMBL/GenBank/DDBJ whole genome shotgun (WGS) entry which is preliminary data.</text>
</comment>
<dbReference type="InterPro" id="IPR002876">
    <property type="entry name" value="Transcrip_reg_TACO1-like"/>
</dbReference>
<dbReference type="EMBL" id="ATBP01000979">
    <property type="protein sequence ID" value="ETR68371.1"/>
    <property type="molecule type" value="Genomic_DNA"/>
</dbReference>
<keyword evidence="3 6" id="KW-0805">Transcription regulation</keyword>
<evidence type="ECO:0000256" key="3">
    <source>
        <dbReference type="ARBA" id="ARBA00023015"/>
    </source>
</evidence>
<feature type="domain" description="TACO1/YebC-like second and third" evidence="7">
    <location>
        <begin position="82"/>
        <end position="237"/>
    </location>
</feature>
<gene>
    <name evidence="9" type="ORF">OMM_04606</name>
</gene>
<evidence type="ECO:0000256" key="5">
    <source>
        <dbReference type="ARBA" id="ARBA00023163"/>
    </source>
</evidence>
<dbReference type="NCBIfam" id="NF001030">
    <property type="entry name" value="PRK00110.1"/>
    <property type="match status" value="1"/>
</dbReference>
<dbReference type="Proteomes" id="UP000189670">
    <property type="component" value="Unassembled WGS sequence"/>
</dbReference>
<reference evidence="10" key="1">
    <citation type="submission" date="2012-11" db="EMBL/GenBank/DDBJ databases">
        <authorList>
            <person name="Lucero-Rivera Y.E."/>
            <person name="Tovar-Ramirez D."/>
        </authorList>
    </citation>
    <scope>NUCLEOTIDE SEQUENCE [LARGE SCALE GENOMIC DNA]</scope>
    <source>
        <strain evidence="10">Araruama</strain>
    </source>
</reference>
<dbReference type="InterPro" id="IPR029072">
    <property type="entry name" value="YebC-like"/>
</dbReference>
<evidence type="ECO:0000259" key="7">
    <source>
        <dbReference type="Pfam" id="PF01709"/>
    </source>
</evidence>
<evidence type="ECO:0000256" key="2">
    <source>
        <dbReference type="ARBA" id="ARBA00022490"/>
    </source>
</evidence>
<dbReference type="NCBIfam" id="NF009044">
    <property type="entry name" value="PRK12378.1"/>
    <property type="match status" value="1"/>
</dbReference>
<dbReference type="InterPro" id="IPR048300">
    <property type="entry name" value="TACO1_YebC-like_2nd/3rd_dom"/>
</dbReference>
<evidence type="ECO:0000313" key="9">
    <source>
        <dbReference type="EMBL" id="ETR68371.1"/>
    </source>
</evidence>
<comment type="similarity">
    <text evidence="1 6">Belongs to the TACO1 family.</text>
</comment>
<accession>A0A1V1P0L9</accession>
<evidence type="ECO:0000256" key="6">
    <source>
        <dbReference type="HAMAP-Rule" id="MF_00693"/>
    </source>
</evidence>
<dbReference type="HAMAP" id="MF_00693">
    <property type="entry name" value="Transcrip_reg_TACO1"/>
    <property type="match status" value="1"/>
</dbReference>
<dbReference type="Pfam" id="PF20772">
    <property type="entry name" value="TACO1_YebC_N"/>
    <property type="match status" value="1"/>
</dbReference>
<feature type="domain" description="TACO1/YebC-like N-terminal" evidence="8">
    <location>
        <begin position="5"/>
        <end position="76"/>
    </location>
</feature>
<dbReference type="InterPro" id="IPR026564">
    <property type="entry name" value="Transcrip_reg_TACO1-like_dom3"/>
</dbReference>
<sequence length="245" mass="26690">MSGHNKWSSIKHKKGAADAKRGKIFSRLIKEITVAARMGGGDPNANPRLRAAISTAKNENMPKDNIERAIKKGTGELEGVSYEEITYEGYAPGGAAVLVECLTDNKNRAVAEVRHLFSKSGGNLGENGCVAWMFDKKGLIVINKNDAGEEQLIEIAIEAGAEDVNDEGDTFEVLTDPGDFEPVKESIEKASINIEMAEISMIPQNMLALQGKEADQTFRLMEALEDCDDVQKVYTNADIPDDMLN</sequence>
<keyword evidence="5 6" id="KW-0804">Transcription</keyword>
<organism evidence="9 10">
    <name type="scientific">Candidatus Magnetoglobus multicellularis str. Araruama</name>
    <dbReference type="NCBI Taxonomy" id="890399"/>
    <lineage>
        <taxon>Bacteria</taxon>
        <taxon>Pseudomonadati</taxon>
        <taxon>Thermodesulfobacteriota</taxon>
        <taxon>Desulfobacteria</taxon>
        <taxon>Desulfobacterales</taxon>
        <taxon>Desulfobacteraceae</taxon>
        <taxon>Candidatus Magnetoglobus</taxon>
    </lineage>
</organism>
<keyword evidence="4 6" id="KW-0238">DNA-binding</keyword>
<protein>
    <recommendedName>
        <fullName evidence="6">Probable transcriptional regulatory protein OMM_04606</fullName>
    </recommendedName>
</protein>
<dbReference type="SUPFAM" id="SSF75625">
    <property type="entry name" value="YebC-like"/>
    <property type="match status" value="1"/>
</dbReference>
<dbReference type="PANTHER" id="PTHR12532:SF6">
    <property type="entry name" value="TRANSCRIPTIONAL REGULATORY PROTEIN YEBC-RELATED"/>
    <property type="match status" value="1"/>
</dbReference>
<dbReference type="Gene3D" id="1.10.10.200">
    <property type="match status" value="1"/>
</dbReference>
<dbReference type="InterPro" id="IPR017856">
    <property type="entry name" value="Integrase-like_N"/>
</dbReference>
<dbReference type="AlphaFoldDB" id="A0A1V1P0L9"/>
<dbReference type="FunFam" id="3.30.70.980:FF:000002">
    <property type="entry name" value="Probable transcriptional regulatory protein YebC"/>
    <property type="match status" value="1"/>
</dbReference>